<feature type="chain" id="PRO_5047390796" evidence="2">
    <location>
        <begin position="23"/>
        <end position="349"/>
    </location>
</feature>
<gene>
    <name evidence="3" type="ORF">NX720_21235</name>
</gene>
<dbReference type="EMBL" id="CP103300">
    <property type="protein sequence ID" value="UYM15350.1"/>
    <property type="molecule type" value="Genomic_DNA"/>
</dbReference>
<reference evidence="3" key="1">
    <citation type="submission" date="2022-10" db="EMBL/GenBank/DDBJ databases">
        <title>Completed Genome Sequence of two octocoral isolated bacterium, Endozoicomonas euniceicola EF212T and Endozoicomonas gorgoniicola PS125T.</title>
        <authorList>
            <person name="Chiou Y.-J."/>
            <person name="Chen Y.-H."/>
        </authorList>
    </citation>
    <scope>NUCLEOTIDE SEQUENCE</scope>
    <source>
        <strain evidence="3">EF212</strain>
    </source>
</reference>
<dbReference type="Proteomes" id="UP001163255">
    <property type="component" value="Chromosome"/>
</dbReference>
<keyword evidence="2" id="KW-0732">Signal</keyword>
<proteinExistence type="predicted"/>
<keyword evidence="4" id="KW-1185">Reference proteome</keyword>
<evidence type="ECO:0000256" key="1">
    <source>
        <dbReference type="SAM" id="MobiDB-lite"/>
    </source>
</evidence>
<organism evidence="3 4">
    <name type="scientific">Endozoicomonas euniceicola</name>
    <dbReference type="NCBI Taxonomy" id="1234143"/>
    <lineage>
        <taxon>Bacteria</taxon>
        <taxon>Pseudomonadati</taxon>
        <taxon>Pseudomonadota</taxon>
        <taxon>Gammaproteobacteria</taxon>
        <taxon>Oceanospirillales</taxon>
        <taxon>Endozoicomonadaceae</taxon>
        <taxon>Endozoicomonas</taxon>
    </lineage>
</organism>
<feature type="region of interest" description="Disordered" evidence="1">
    <location>
        <begin position="304"/>
        <end position="328"/>
    </location>
</feature>
<evidence type="ECO:0000313" key="4">
    <source>
        <dbReference type="Proteomes" id="UP001163255"/>
    </source>
</evidence>
<sequence length="349" mass="40502">MRTFCQCFLLISFLLQSLSVNAAPAPFAHELKNIEEFNSGRTIDYLSQYEKWAYEQGYSGVYNWLHSKLPLDGYTCPPIKLLGTNAHAVWWFIRHSMDEEALTADNKKIQELAMMALKNCRHRSANINTQINRLLQSAFNIDGNHVLGEVLLNLIISDVDLTEIPIYYDKLFKNALVSRNYRLVNLLLKRIDTQNTPHYIGLILRQLLTNFEIWEEPSTEELSYDYEDLAHDVNQSYSGSSTFYANPYYSHIEHIPSEFNRILNWLQKNRQQNPTAFQEALAQARQYRHQNAIDWLTPICITEIPPQTEPETESKTDDTSSTNAQPRPQSRSVISFIMGIFCLKRHFLS</sequence>
<protein>
    <submittedName>
        <fullName evidence="3">Uncharacterized protein</fullName>
    </submittedName>
</protein>
<accession>A0ABY6GRH2</accession>
<evidence type="ECO:0000256" key="2">
    <source>
        <dbReference type="SAM" id="SignalP"/>
    </source>
</evidence>
<evidence type="ECO:0000313" key="3">
    <source>
        <dbReference type="EMBL" id="UYM15350.1"/>
    </source>
</evidence>
<name>A0ABY6GRH2_9GAMM</name>
<feature type="signal peptide" evidence="2">
    <location>
        <begin position="1"/>
        <end position="22"/>
    </location>
</feature>
<dbReference type="RefSeq" id="WP_262597307.1">
    <property type="nucleotide sequence ID" value="NZ_CP103300.1"/>
</dbReference>